<dbReference type="GeneID" id="54422525"/>
<keyword evidence="3" id="KW-1185">Reference proteome</keyword>
<reference evidence="4" key="3">
    <citation type="submission" date="2025-04" db="UniProtKB">
        <authorList>
            <consortium name="RefSeq"/>
        </authorList>
    </citation>
    <scope>IDENTIFICATION</scope>
    <source>
        <strain evidence="4">CBS 781.70</strain>
    </source>
</reference>
<proteinExistence type="inferred from homology"/>
<dbReference type="SUPFAM" id="SSF55298">
    <property type="entry name" value="YjgF-like"/>
    <property type="match status" value="1"/>
</dbReference>
<evidence type="ECO:0000313" key="2">
    <source>
        <dbReference type="EMBL" id="KAF1810900.1"/>
    </source>
</evidence>
<dbReference type="PROSITE" id="PS01094">
    <property type="entry name" value="UPF0076"/>
    <property type="match status" value="1"/>
</dbReference>
<dbReference type="PANTHER" id="PTHR11803:SF58">
    <property type="entry name" value="PROTEIN HMF1-RELATED"/>
    <property type="match status" value="1"/>
</dbReference>
<dbReference type="Proteomes" id="UP000504638">
    <property type="component" value="Unplaced"/>
</dbReference>
<dbReference type="RefSeq" id="XP_033532531.1">
    <property type="nucleotide sequence ID" value="XM_033681955.1"/>
</dbReference>
<dbReference type="GO" id="GO:0005739">
    <property type="term" value="C:mitochondrion"/>
    <property type="evidence" value="ECO:0007669"/>
    <property type="project" value="UniProtKB-ARBA"/>
</dbReference>
<reference evidence="4" key="2">
    <citation type="submission" date="2020-04" db="EMBL/GenBank/DDBJ databases">
        <authorList>
            <consortium name="NCBI Genome Project"/>
        </authorList>
    </citation>
    <scope>NUCLEOTIDE SEQUENCE</scope>
    <source>
        <strain evidence="4">CBS 781.70</strain>
    </source>
</reference>
<dbReference type="EMBL" id="ML975164">
    <property type="protein sequence ID" value="KAF1810900.1"/>
    <property type="molecule type" value="Genomic_DNA"/>
</dbReference>
<organism evidence="2">
    <name type="scientific">Eremomyces bilateralis CBS 781.70</name>
    <dbReference type="NCBI Taxonomy" id="1392243"/>
    <lineage>
        <taxon>Eukaryota</taxon>
        <taxon>Fungi</taxon>
        <taxon>Dikarya</taxon>
        <taxon>Ascomycota</taxon>
        <taxon>Pezizomycotina</taxon>
        <taxon>Dothideomycetes</taxon>
        <taxon>Dothideomycetes incertae sedis</taxon>
        <taxon>Eremomycetales</taxon>
        <taxon>Eremomycetaceae</taxon>
        <taxon>Eremomyces</taxon>
    </lineage>
</organism>
<dbReference type="GO" id="GO:0005829">
    <property type="term" value="C:cytosol"/>
    <property type="evidence" value="ECO:0007669"/>
    <property type="project" value="TreeGrafter"/>
</dbReference>
<dbReference type="GO" id="GO:0019239">
    <property type="term" value="F:deaminase activity"/>
    <property type="evidence" value="ECO:0007669"/>
    <property type="project" value="TreeGrafter"/>
</dbReference>
<evidence type="ECO:0000313" key="3">
    <source>
        <dbReference type="Proteomes" id="UP000504638"/>
    </source>
</evidence>
<dbReference type="NCBIfam" id="TIGR00004">
    <property type="entry name" value="Rid family detoxifying hydrolase"/>
    <property type="match status" value="1"/>
</dbReference>
<dbReference type="AlphaFoldDB" id="A0A6G1FYY6"/>
<dbReference type="Pfam" id="PF01042">
    <property type="entry name" value="Ribonuc_L-PSP"/>
    <property type="match status" value="1"/>
</dbReference>
<dbReference type="Gene3D" id="3.30.1330.40">
    <property type="entry name" value="RutC-like"/>
    <property type="match status" value="1"/>
</dbReference>
<dbReference type="InterPro" id="IPR006056">
    <property type="entry name" value="RidA"/>
</dbReference>
<dbReference type="PANTHER" id="PTHR11803">
    <property type="entry name" value="2-IMINOBUTANOATE/2-IMINOPROPANOATE DEAMINASE RIDA"/>
    <property type="match status" value="1"/>
</dbReference>
<dbReference type="FunFam" id="3.30.1330.40:FF:000001">
    <property type="entry name" value="L-PSP family endoribonuclease"/>
    <property type="match status" value="1"/>
</dbReference>
<dbReference type="CDD" id="cd00448">
    <property type="entry name" value="YjgF_YER057c_UK114_family"/>
    <property type="match status" value="1"/>
</dbReference>
<evidence type="ECO:0000313" key="4">
    <source>
        <dbReference type="RefSeq" id="XP_033532531.1"/>
    </source>
</evidence>
<comment type="similarity">
    <text evidence="1">Belongs to the RutC family.</text>
</comment>
<dbReference type="InterPro" id="IPR035959">
    <property type="entry name" value="RutC-like_sf"/>
</dbReference>
<reference evidence="2 4" key="1">
    <citation type="submission" date="2020-01" db="EMBL/GenBank/DDBJ databases">
        <authorList>
            <consortium name="DOE Joint Genome Institute"/>
            <person name="Haridas S."/>
            <person name="Albert R."/>
            <person name="Binder M."/>
            <person name="Bloem J."/>
            <person name="Labutti K."/>
            <person name="Salamov A."/>
            <person name="Andreopoulos B."/>
            <person name="Baker S.E."/>
            <person name="Barry K."/>
            <person name="Bills G."/>
            <person name="Bluhm B.H."/>
            <person name="Cannon C."/>
            <person name="Castanera R."/>
            <person name="Culley D.E."/>
            <person name="Daum C."/>
            <person name="Ezra D."/>
            <person name="Gonzalez J.B."/>
            <person name="Henrissat B."/>
            <person name="Kuo A."/>
            <person name="Liang C."/>
            <person name="Lipzen A."/>
            <person name="Lutzoni F."/>
            <person name="Magnuson J."/>
            <person name="Mondo S."/>
            <person name="Nolan M."/>
            <person name="Ohm R."/>
            <person name="Pangilinan J."/>
            <person name="Park H.-J."/>
            <person name="Ramirez L."/>
            <person name="Alfaro M."/>
            <person name="Sun H."/>
            <person name="Tritt A."/>
            <person name="Yoshinaga Y."/>
            <person name="Zwiers L.-H."/>
            <person name="Turgeon B.G."/>
            <person name="Goodwin S.B."/>
            <person name="Spatafora J.W."/>
            <person name="Crous P.W."/>
            <person name="Grigoriev I.V."/>
        </authorList>
    </citation>
    <scope>NUCLEOTIDE SEQUENCE</scope>
    <source>
        <strain evidence="2 4">CBS 781.70</strain>
    </source>
</reference>
<dbReference type="InterPro" id="IPR006175">
    <property type="entry name" value="YjgF/YER057c/UK114"/>
</dbReference>
<evidence type="ECO:0000256" key="1">
    <source>
        <dbReference type="ARBA" id="ARBA00010552"/>
    </source>
</evidence>
<dbReference type="OrthoDB" id="309640at2759"/>
<gene>
    <name evidence="2 4" type="ORF">P152DRAFT_483604</name>
</gene>
<dbReference type="InterPro" id="IPR019897">
    <property type="entry name" value="RidA_CS"/>
</dbReference>
<accession>A0A6G1FYY6</accession>
<name>A0A6G1FYY6_9PEZI</name>
<protein>
    <submittedName>
        <fullName evidence="2 4">L-PSP endoribonuclease</fullName>
    </submittedName>
</protein>
<sequence>MQKHFTKEACPVAGPYSQAISIPSGPLLFVSGQIPADASGTLVTGSIGELTAACCKNIEAILKEAGSALDKVVKTNVFLADMSSFAEMNETYAKYFPHAPARSCVAVKQLPKGVQVEIECIALGAK</sequence>